<keyword evidence="3" id="KW-1185">Reference proteome</keyword>
<evidence type="ECO:0000256" key="1">
    <source>
        <dbReference type="SAM" id="MobiDB-lite"/>
    </source>
</evidence>
<evidence type="ECO:0000313" key="3">
    <source>
        <dbReference type="Proteomes" id="UP000198287"/>
    </source>
</evidence>
<reference evidence="2 3" key="1">
    <citation type="submission" date="2015-12" db="EMBL/GenBank/DDBJ databases">
        <title>The genome of Folsomia candida.</title>
        <authorList>
            <person name="Faddeeva A."/>
            <person name="Derks M.F."/>
            <person name="Anvar Y."/>
            <person name="Smit S."/>
            <person name="Van Straalen N."/>
            <person name="Roelofs D."/>
        </authorList>
    </citation>
    <scope>NUCLEOTIDE SEQUENCE [LARGE SCALE GENOMIC DNA]</scope>
    <source>
        <strain evidence="2 3">VU population</strain>
        <tissue evidence="2">Whole body</tissue>
    </source>
</reference>
<sequence>MLNPFDTPKRDKPNTSTPRPRGEAFTPSPTAPQKTHKAESSSDTSFDSCEDSTMAQTDPNFMASMKAVIEEAIAPIAKEIADIKQICSGSTIALEDRLDKMTREKNLVIHGVKEDAKENIESRLKALDEVWTSIGMPNILVDDAFRVGKKDPTKPRAIIVKMVRKVDRDLVLIKKKALGKSSTISIRKDQSRDERLRDSQFRRHFSTMTGADKDLSMSINHIGKMTIWKGGKIVHQFAYDPIKGVNQI</sequence>
<protein>
    <submittedName>
        <fullName evidence="2">Uncharacterized protein</fullName>
    </submittedName>
</protein>
<comment type="caution">
    <text evidence="2">The sequence shown here is derived from an EMBL/GenBank/DDBJ whole genome shotgun (WGS) entry which is preliminary data.</text>
</comment>
<dbReference type="AlphaFoldDB" id="A0A226CYP9"/>
<dbReference type="Gene3D" id="3.30.70.1820">
    <property type="entry name" value="L1 transposable element, RRM domain"/>
    <property type="match status" value="1"/>
</dbReference>
<gene>
    <name evidence="2" type="ORF">Fcan01_26782</name>
</gene>
<organism evidence="2 3">
    <name type="scientific">Folsomia candida</name>
    <name type="common">Springtail</name>
    <dbReference type="NCBI Taxonomy" id="158441"/>
    <lineage>
        <taxon>Eukaryota</taxon>
        <taxon>Metazoa</taxon>
        <taxon>Ecdysozoa</taxon>
        <taxon>Arthropoda</taxon>
        <taxon>Hexapoda</taxon>
        <taxon>Collembola</taxon>
        <taxon>Entomobryomorpha</taxon>
        <taxon>Isotomoidea</taxon>
        <taxon>Isotomidae</taxon>
        <taxon>Proisotominae</taxon>
        <taxon>Folsomia</taxon>
    </lineage>
</organism>
<proteinExistence type="predicted"/>
<feature type="compositionally biased region" description="Polar residues" evidence="1">
    <location>
        <begin position="41"/>
        <end position="55"/>
    </location>
</feature>
<feature type="region of interest" description="Disordered" evidence="1">
    <location>
        <begin position="1"/>
        <end position="55"/>
    </location>
</feature>
<dbReference type="EMBL" id="LNIX01000046">
    <property type="protein sequence ID" value="OXA38445.1"/>
    <property type="molecule type" value="Genomic_DNA"/>
</dbReference>
<evidence type="ECO:0000313" key="2">
    <source>
        <dbReference type="EMBL" id="OXA38445.1"/>
    </source>
</evidence>
<accession>A0A226CYP9</accession>
<dbReference type="Proteomes" id="UP000198287">
    <property type="component" value="Unassembled WGS sequence"/>
</dbReference>
<name>A0A226CYP9_FOLCA</name>